<comment type="cofactor">
    <cofactor evidence="3">
        <name>pyridoxal 5'-phosphate</name>
        <dbReference type="ChEBI" id="CHEBI:597326"/>
    </cofactor>
</comment>
<dbReference type="CDD" id="cd06824">
    <property type="entry name" value="PLPDE_III_Yggs_like"/>
    <property type="match status" value="1"/>
</dbReference>
<dbReference type="PIRSF" id="PIRSF004848">
    <property type="entry name" value="YBL036c_PLPDEIII"/>
    <property type="match status" value="1"/>
</dbReference>
<dbReference type="FunFam" id="3.20.20.10:FF:000018">
    <property type="entry name" value="Pyridoxal phosphate homeostasis protein"/>
    <property type="match status" value="1"/>
</dbReference>
<dbReference type="HOGENOM" id="CLU_059988_0_1_6"/>
<comment type="function">
    <text evidence="2">Pyridoxal 5'-phosphate (PLP)-binding protein, which is involved in PLP homeostasis.</text>
</comment>
<feature type="modified residue" description="N6-(pyridoxal phosphate)lysine" evidence="2 3">
    <location>
        <position position="47"/>
    </location>
</feature>
<feature type="domain" description="Alanine racemase N-terminal" evidence="5">
    <location>
        <begin position="38"/>
        <end position="239"/>
    </location>
</feature>
<dbReference type="HAMAP" id="MF_02087">
    <property type="entry name" value="PLP_homeostasis"/>
    <property type="match status" value="1"/>
</dbReference>
<comment type="similarity">
    <text evidence="2 4">Belongs to the pyridoxal phosphate-binding protein YggS/PROSC family.</text>
</comment>
<dbReference type="STRING" id="392500.Swoo_1332"/>
<accession>B1KIX6</accession>
<evidence type="ECO:0000313" key="6">
    <source>
        <dbReference type="EMBL" id="ACA85624.1"/>
    </source>
</evidence>
<dbReference type="InterPro" id="IPR029066">
    <property type="entry name" value="PLP-binding_barrel"/>
</dbReference>
<protein>
    <recommendedName>
        <fullName evidence="2">Pyridoxal phosphate homeostasis protein</fullName>
        <shortName evidence="2">PLP homeostasis protein</shortName>
    </recommendedName>
</protein>
<name>B1KIX6_SHEWM</name>
<evidence type="ECO:0000256" key="4">
    <source>
        <dbReference type="RuleBase" id="RU004514"/>
    </source>
</evidence>
<dbReference type="InterPro" id="IPR011078">
    <property type="entry name" value="PyrdxlP_homeostasis"/>
</dbReference>
<evidence type="ECO:0000256" key="1">
    <source>
        <dbReference type="ARBA" id="ARBA00022898"/>
    </source>
</evidence>
<dbReference type="InterPro" id="IPR001608">
    <property type="entry name" value="Ala_racemase_N"/>
</dbReference>
<keyword evidence="1 2" id="KW-0663">Pyridoxal phosphate</keyword>
<gene>
    <name evidence="6" type="ordered locus">Swoo_1332</name>
</gene>
<evidence type="ECO:0000256" key="3">
    <source>
        <dbReference type="PIRSR" id="PIRSR004848-1"/>
    </source>
</evidence>
<dbReference type="Gene3D" id="3.20.20.10">
    <property type="entry name" value="Alanine racemase"/>
    <property type="match status" value="1"/>
</dbReference>
<dbReference type="AlphaFoldDB" id="B1KIX6"/>
<dbReference type="PANTHER" id="PTHR10146">
    <property type="entry name" value="PROLINE SYNTHETASE CO-TRANSCRIBED BACTERIAL HOMOLOG PROTEIN"/>
    <property type="match status" value="1"/>
</dbReference>
<sequence length="244" mass="27151">MVYPLNQNNYMMTTIADRLADAQHRIIQAAQISSRNSDEIQLLAVSKTKPNTDIIAAYTAGQRHFGENYVQEGEAKVNALKSSCPEIHWHFIGPLQSNKSKIVASLFDWMHTLSREKIAQRLNEQRPDTLQPLNVCIQVNISQESSKSGATVDEVHSLASSISKLPKLKLRGLMAIPTATQDVLLQKAEFKKLQELYLNLQATYPDIDTLSMGMSNDLEQAIEHGSTMVRIGSAIFGERDISGN</sequence>
<dbReference type="Pfam" id="PF01168">
    <property type="entry name" value="Ala_racemase_N"/>
    <property type="match status" value="1"/>
</dbReference>
<dbReference type="SUPFAM" id="SSF51419">
    <property type="entry name" value="PLP-binding barrel"/>
    <property type="match status" value="1"/>
</dbReference>
<evidence type="ECO:0000313" key="7">
    <source>
        <dbReference type="Proteomes" id="UP000002168"/>
    </source>
</evidence>
<reference evidence="6 7" key="1">
    <citation type="submission" date="2008-02" db="EMBL/GenBank/DDBJ databases">
        <title>Complete sequence of Shewanella woodyi ATCC 51908.</title>
        <authorList>
            <consortium name="US DOE Joint Genome Institute"/>
            <person name="Copeland A."/>
            <person name="Lucas S."/>
            <person name="Lapidus A."/>
            <person name="Glavina del Rio T."/>
            <person name="Dalin E."/>
            <person name="Tice H."/>
            <person name="Bruce D."/>
            <person name="Goodwin L."/>
            <person name="Pitluck S."/>
            <person name="Sims D."/>
            <person name="Brettin T."/>
            <person name="Detter J.C."/>
            <person name="Han C."/>
            <person name="Kuske C.R."/>
            <person name="Schmutz J."/>
            <person name="Larimer F."/>
            <person name="Land M."/>
            <person name="Hauser L."/>
            <person name="Kyrpides N."/>
            <person name="Lykidis A."/>
            <person name="Zhao J.-S."/>
            <person name="Richardson P."/>
        </authorList>
    </citation>
    <scope>NUCLEOTIDE SEQUENCE [LARGE SCALE GENOMIC DNA]</scope>
    <source>
        <strain evidence="7">ATCC 51908 / MS32</strain>
    </source>
</reference>
<dbReference type="Proteomes" id="UP000002168">
    <property type="component" value="Chromosome"/>
</dbReference>
<dbReference type="eggNOG" id="COG0325">
    <property type="taxonomic scope" value="Bacteria"/>
</dbReference>
<organism evidence="6 7">
    <name type="scientific">Shewanella woodyi (strain ATCC 51908 / MS32)</name>
    <dbReference type="NCBI Taxonomy" id="392500"/>
    <lineage>
        <taxon>Bacteria</taxon>
        <taxon>Pseudomonadati</taxon>
        <taxon>Pseudomonadota</taxon>
        <taxon>Gammaproteobacteria</taxon>
        <taxon>Alteromonadales</taxon>
        <taxon>Shewanellaceae</taxon>
        <taxon>Shewanella</taxon>
    </lineage>
</organism>
<dbReference type="PROSITE" id="PS01211">
    <property type="entry name" value="UPF0001"/>
    <property type="match status" value="1"/>
</dbReference>
<evidence type="ECO:0000256" key="2">
    <source>
        <dbReference type="HAMAP-Rule" id="MF_02087"/>
    </source>
</evidence>
<dbReference type="PANTHER" id="PTHR10146:SF14">
    <property type="entry name" value="PYRIDOXAL PHOSPHATE HOMEOSTASIS PROTEIN"/>
    <property type="match status" value="1"/>
</dbReference>
<proteinExistence type="inferred from homology"/>
<dbReference type="NCBIfam" id="TIGR00044">
    <property type="entry name" value="YggS family pyridoxal phosphate-dependent enzyme"/>
    <property type="match status" value="1"/>
</dbReference>
<dbReference type="GO" id="GO:0030170">
    <property type="term" value="F:pyridoxal phosphate binding"/>
    <property type="evidence" value="ECO:0007669"/>
    <property type="project" value="UniProtKB-UniRule"/>
</dbReference>
<dbReference type="KEGG" id="swd:Swoo_1332"/>
<dbReference type="EMBL" id="CP000961">
    <property type="protein sequence ID" value="ACA85624.1"/>
    <property type="molecule type" value="Genomic_DNA"/>
</dbReference>
<evidence type="ECO:0000259" key="5">
    <source>
        <dbReference type="Pfam" id="PF01168"/>
    </source>
</evidence>
<keyword evidence="7" id="KW-1185">Reference proteome</keyword>